<accession>A0A0L0S7J9</accession>
<evidence type="ECO:0000313" key="3">
    <source>
        <dbReference type="EMBL" id="KNE58558.1"/>
    </source>
</evidence>
<keyword evidence="2" id="KW-0812">Transmembrane</keyword>
<dbReference type="VEuPathDB" id="FungiDB:AMAG_18270"/>
<dbReference type="OrthoDB" id="5559390at2759"/>
<feature type="transmembrane region" description="Helical" evidence="2">
    <location>
        <begin position="30"/>
        <end position="53"/>
    </location>
</feature>
<feature type="compositionally biased region" description="Low complexity" evidence="1">
    <location>
        <begin position="272"/>
        <end position="285"/>
    </location>
</feature>
<reference evidence="4" key="2">
    <citation type="submission" date="2009-11" db="EMBL/GenBank/DDBJ databases">
        <title>The Genome Sequence of Allomyces macrogynus strain ATCC 38327.</title>
        <authorList>
            <consortium name="The Broad Institute Genome Sequencing Platform"/>
            <person name="Russ C."/>
            <person name="Cuomo C."/>
            <person name="Shea T."/>
            <person name="Young S.K."/>
            <person name="Zeng Q."/>
            <person name="Koehrsen M."/>
            <person name="Haas B."/>
            <person name="Borodovsky M."/>
            <person name="Guigo R."/>
            <person name="Alvarado L."/>
            <person name="Berlin A."/>
            <person name="Borenstein D."/>
            <person name="Chen Z."/>
            <person name="Engels R."/>
            <person name="Freedman E."/>
            <person name="Gellesch M."/>
            <person name="Goldberg J."/>
            <person name="Griggs A."/>
            <person name="Gujja S."/>
            <person name="Heiman D."/>
            <person name="Hepburn T."/>
            <person name="Howarth C."/>
            <person name="Jen D."/>
            <person name="Larson L."/>
            <person name="Lewis B."/>
            <person name="Mehta T."/>
            <person name="Park D."/>
            <person name="Pearson M."/>
            <person name="Roberts A."/>
            <person name="Saif S."/>
            <person name="Shenoy N."/>
            <person name="Sisk P."/>
            <person name="Stolte C."/>
            <person name="Sykes S."/>
            <person name="Walk T."/>
            <person name="White J."/>
            <person name="Yandava C."/>
            <person name="Burger G."/>
            <person name="Gray M.W."/>
            <person name="Holland P.W.H."/>
            <person name="King N."/>
            <person name="Lang F.B.F."/>
            <person name="Roger A.J."/>
            <person name="Ruiz-Trillo I."/>
            <person name="Lander E."/>
            <person name="Nusbaum C."/>
        </authorList>
    </citation>
    <scope>NUCLEOTIDE SEQUENCE [LARGE SCALE GENOMIC DNA]</scope>
    <source>
        <strain evidence="4">ATCC 38327</strain>
    </source>
</reference>
<evidence type="ECO:0000256" key="2">
    <source>
        <dbReference type="SAM" id="Phobius"/>
    </source>
</evidence>
<dbReference type="Proteomes" id="UP000054350">
    <property type="component" value="Unassembled WGS sequence"/>
</dbReference>
<gene>
    <name evidence="3" type="ORF">AMAG_18270</name>
</gene>
<evidence type="ECO:0000313" key="4">
    <source>
        <dbReference type="Proteomes" id="UP000054350"/>
    </source>
</evidence>
<evidence type="ECO:0000256" key="1">
    <source>
        <dbReference type="SAM" id="MobiDB-lite"/>
    </source>
</evidence>
<feature type="region of interest" description="Disordered" evidence="1">
    <location>
        <begin position="263"/>
        <end position="285"/>
    </location>
</feature>
<reference evidence="3 4" key="1">
    <citation type="submission" date="2009-11" db="EMBL/GenBank/DDBJ databases">
        <title>Annotation of Allomyces macrogynus ATCC 38327.</title>
        <authorList>
            <consortium name="The Broad Institute Genome Sequencing Platform"/>
            <person name="Russ C."/>
            <person name="Cuomo C."/>
            <person name="Burger G."/>
            <person name="Gray M.W."/>
            <person name="Holland P.W.H."/>
            <person name="King N."/>
            <person name="Lang F.B.F."/>
            <person name="Roger A.J."/>
            <person name="Ruiz-Trillo I."/>
            <person name="Young S.K."/>
            <person name="Zeng Q."/>
            <person name="Gargeya S."/>
            <person name="Fitzgerald M."/>
            <person name="Haas B."/>
            <person name="Abouelleil A."/>
            <person name="Alvarado L."/>
            <person name="Arachchi H.M."/>
            <person name="Berlin A."/>
            <person name="Chapman S.B."/>
            <person name="Gearin G."/>
            <person name="Goldberg J."/>
            <person name="Griggs A."/>
            <person name="Gujja S."/>
            <person name="Hansen M."/>
            <person name="Heiman D."/>
            <person name="Howarth C."/>
            <person name="Larimer J."/>
            <person name="Lui A."/>
            <person name="MacDonald P.J.P."/>
            <person name="McCowen C."/>
            <person name="Montmayeur A."/>
            <person name="Murphy C."/>
            <person name="Neiman D."/>
            <person name="Pearson M."/>
            <person name="Priest M."/>
            <person name="Roberts A."/>
            <person name="Saif S."/>
            <person name="Shea T."/>
            <person name="Sisk P."/>
            <person name="Stolte C."/>
            <person name="Sykes S."/>
            <person name="Wortman J."/>
            <person name="Nusbaum C."/>
            <person name="Birren B."/>
        </authorList>
    </citation>
    <scope>NUCLEOTIDE SEQUENCE [LARGE SCALE GENOMIC DNA]</scope>
    <source>
        <strain evidence="3 4">ATCC 38327</strain>
    </source>
</reference>
<proteinExistence type="predicted"/>
<dbReference type="EMBL" id="GG745333">
    <property type="protein sequence ID" value="KNE58558.1"/>
    <property type="molecule type" value="Genomic_DNA"/>
</dbReference>
<name>A0A0L0S7J9_ALLM3</name>
<protein>
    <submittedName>
        <fullName evidence="3">Uncharacterized protein</fullName>
    </submittedName>
</protein>
<dbReference type="AlphaFoldDB" id="A0A0L0S7J9"/>
<organism evidence="3 4">
    <name type="scientific">Allomyces macrogynus (strain ATCC 38327)</name>
    <name type="common">Allomyces javanicus var. macrogynus</name>
    <dbReference type="NCBI Taxonomy" id="578462"/>
    <lineage>
        <taxon>Eukaryota</taxon>
        <taxon>Fungi</taxon>
        <taxon>Fungi incertae sedis</taxon>
        <taxon>Blastocladiomycota</taxon>
        <taxon>Blastocladiomycetes</taxon>
        <taxon>Blastocladiales</taxon>
        <taxon>Blastocladiaceae</taxon>
        <taxon>Allomyces</taxon>
    </lineage>
</organism>
<keyword evidence="2" id="KW-0472">Membrane</keyword>
<keyword evidence="2" id="KW-1133">Transmembrane helix</keyword>
<keyword evidence="4" id="KW-1185">Reference proteome</keyword>
<sequence>MTAEILFGPIEFAIWQTLTRFGIAAFIVRLVYLAVFLFLAAGLLLLAMVSVVVNIGASTAFSAYQQHRQVRAVWLRPTNATARIAVPMAQYGQLVPRQAANTILQSLIKDKLLGETTWVRAVGTLTESEIMAMRFDDQCAGGDASARVNELDLAVIRGKGLVAVRMGSEAPRASLLGLETRFVTVDWADESGRSSMVLPVPVTRILESAGRLDALSPATAALQQYGVTAAGPFLNGYSAECGLSAADVDLWIKNRTAAPPAFSVAPDLDPLSGTTSSTSRPPSRASNLQYLDYKQVLAIGRSDEDFKAGTVVAVLASLDSARTAKGEFEYLTFGSLTATTKTGLMVTSLLSASDALSTKNNLTANRLATQMALTSISQTCTPSPVSVGFFDANNDLTNQEVSSSFTVGSSRNPYEWALPSADPASQHCRLDVKGLGSTRLLDGNVTQTAAEEMRQSVQYLGGAQVCRVVVRNFKTPANLTSLGSVVAQKSDFVVATQIVQHDVRYRVRCLDQSVLADAAEQLKRDPSKRTEPRPLLTMGLLSRMFGPDTVVEGKFAEDEHNGWAEIQLDMANSGGVVADGSSSYPSWTDPNGPQQYFINAVRVDVWEVVGSLAIIVVLITLSFSRLPSLFDTVIMQLFLYPDLRRRHDPTNGKISRLADVPEDGDLDDALPVEDLTFRATLALIEYPAGMDPLAATSTARPPVAFDVQFFGTTVTTRRASSERLVGQWPVGSVTSVWRWAVALGSTGIQGMG</sequence>